<name>E3T591_CROVB</name>
<keyword evidence="1" id="KW-0472">Membrane</keyword>
<dbReference type="KEGG" id="vg:9887723"/>
<dbReference type="RefSeq" id="YP_003969953.1">
    <property type="nucleotide sequence ID" value="NC_014637.1"/>
</dbReference>
<sequence>MFSEKALFDTQVDLVKAATVKSVSHLSESYRGDGDYLSMPWIYATVATLVGFVAHGLVVSQVLKPSTGNVQVDAGLADVVKVGTVLTVSQAINTAMAGQVDLSEQWMTSTGVTLAAFFAFHVAVAPYVPKVEGRQAMVMDLAKAAFTSVAVQFVRGEEMNTEYFMTLAATLAGFAIFHEVIYPRVF</sequence>
<evidence type="ECO:0000313" key="2">
    <source>
        <dbReference type="EMBL" id="ADO67354.1"/>
    </source>
</evidence>
<dbReference type="EMBL" id="GU244497">
    <property type="protein sequence ID" value="ADO67354.1"/>
    <property type="molecule type" value="Genomic_DNA"/>
</dbReference>
<organism evidence="2 3">
    <name type="scientific">Cafeteria roenbergensis virus (strain BV-PW1)</name>
    <name type="common">CroV</name>
    <dbReference type="NCBI Taxonomy" id="693272"/>
    <lineage>
        <taxon>Viruses</taxon>
        <taxon>Varidnaviria</taxon>
        <taxon>Bamfordvirae</taxon>
        <taxon>Nucleocytoviricota</taxon>
        <taxon>Megaviricetes</taxon>
        <taxon>Imitervirales</taxon>
        <taxon>Mimiviridae</taxon>
        <taxon>Aliimimivirinae</taxon>
        <taxon>Rheavirus</taxon>
        <taxon>Rheavirus sinusmexicani</taxon>
    </lineage>
</organism>
<feature type="transmembrane region" description="Helical" evidence="1">
    <location>
        <begin position="106"/>
        <end position="128"/>
    </location>
</feature>
<keyword evidence="1" id="KW-0812">Transmembrane</keyword>
<protein>
    <submittedName>
        <fullName evidence="2">Uncharacterized protein</fullName>
    </submittedName>
</protein>
<keyword evidence="1" id="KW-1133">Transmembrane helix</keyword>
<gene>
    <name evidence="2" type="ORF">crov320</name>
</gene>
<evidence type="ECO:0000313" key="3">
    <source>
        <dbReference type="Proteomes" id="UP000029781"/>
    </source>
</evidence>
<dbReference type="GeneID" id="9887723"/>
<proteinExistence type="predicted"/>
<accession>E3T591</accession>
<feature type="transmembrane region" description="Helical" evidence="1">
    <location>
        <begin position="163"/>
        <end position="182"/>
    </location>
</feature>
<dbReference type="Proteomes" id="UP000029781">
    <property type="component" value="Segment"/>
</dbReference>
<evidence type="ECO:0000256" key="1">
    <source>
        <dbReference type="SAM" id="Phobius"/>
    </source>
</evidence>
<keyword evidence="3" id="KW-1185">Reference proteome</keyword>
<reference evidence="2 3" key="1">
    <citation type="journal article" date="2010" name="Proc. Natl. Acad. Sci. U.S.A.">
        <title>Giant virus with a remarkable complement of genes infects marine zooplankton.</title>
        <authorList>
            <person name="Fischer M.G."/>
            <person name="Allen M.J."/>
            <person name="Wilson W.H."/>
            <person name="Suttle C.A."/>
        </authorList>
    </citation>
    <scope>NUCLEOTIDE SEQUENCE [LARGE SCALE GENOMIC DNA]</scope>
    <source>
        <strain evidence="2 3">BV-PW1</strain>
    </source>
</reference>
<organismHost>
    <name type="scientific">Cafeteria roenbergensis</name>
    <name type="common">Marine flagellate</name>
    <dbReference type="NCBI Taxonomy" id="33653"/>
</organismHost>
<feature type="transmembrane region" description="Helical" evidence="1">
    <location>
        <begin position="41"/>
        <end position="59"/>
    </location>
</feature>